<keyword evidence="5 10" id="KW-0812">Transmembrane</keyword>
<keyword evidence="11" id="KW-0969">Cilium</keyword>
<protein>
    <recommendedName>
        <fullName evidence="3 9">Flagellar biosynthetic protein FliR</fullName>
    </recommendedName>
</protein>
<gene>
    <name evidence="11" type="primary">fliR</name>
    <name evidence="11" type="ORF">IWH25_09110</name>
</gene>
<evidence type="ECO:0000313" key="11">
    <source>
        <dbReference type="EMBL" id="QRJ65462.1"/>
    </source>
</evidence>
<keyword evidence="11" id="KW-0282">Flagellum</keyword>
<dbReference type="GO" id="GO:0009425">
    <property type="term" value="C:bacterial-type flagellum basal body"/>
    <property type="evidence" value="ECO:0007669"/>
    <property type="project" value="UniProtKB-SubCell"/>
</dbReference>
<keyword evidence="4 10" id="KW-1003">Cell membrane</keyword>
<dbReference type="InterPro" id="IPR006303">
    <property type="entry name" value="FliR"/>
</dbReference>
<dbReference type="NCBIfam" id="TIGR01400">
    <property type="entry name" value="fliR"/>
    <property type="match status" value="1"/>
</dbReference>
<dbReference type="Proteomes" id="UP000663444">
    <property type="component" value="Chromosome"/>
</dbReference>
<feature type="transmembrane region" description="Helical" evidence="10">
    <location>
        <begin position="91"/>
        <end position="115"/>
    </location>
</feature>
<dbReference type="KEGG" id="ares:IWH25_09110"/>
<evidence type="ECO:0000256" key="1">
    <source>
        <dbReference type="ARBA" id="ARBA00002578"/>
    </source>
</evidence>
<sequence length="260" mass="26781">MISLTSAQLDAWIAAYFFPLARILALLAAAPPFSNAALPRRVRLILGLAITLALAPALPPIPPVPPGSGAGLAILAQQMLIGFAMGYAMRLVVAAIDFAGEVIGLQMGLGFATFYDPDSASQTPVLAEFIAMLGILVLLSINGHLMILATLAQSFVALPIGATTLAAATWSNLAHAGAVVFASGLMLALPAVAALLIVNIALGVLTRAAPQLNLFAVGFPITLIGGFVMLILSLGYLAAPLTQLFEHGLQAMLGHFVPAR</sequence>
<keyword evidence="7 10" id="KW-0472">Membrane</keyword>
<feature type="transmembrane region" description="Helical" evidence="10">
    <location>
        <begin position="67"/>
        <end position="84"/>
    </location>
</feature>
<feature type="transmembrane region" description="Helical" evidence="10">
    <location>
        <begin position="121"/>
        <end position="141"/>
    </location>
</feature>
<keyword evidence="6 10" id="KW-1133">Transmembrane helix</keyword>
<dbReference type="GO" id="GO:0044780">
    <property type="term" value="P:bacterial-type flagellum assembly"/>
    <property type="evidence" value="ECO:0007669"/>
    <property type="project" value="UniProtKB-UniRule"/>
</dbReference>
<dbReference type="RefSeq" id="WP_203388992.1">
    <property type="nucleotide sequence ID" value="NZ_CP064781.1"/>
</dbReference>
<keyword evidence="12" id="KW-1185">Reference proteome</keyword>
<evidence type="ECO:0000256" key="2">
    <source>
        <dbReference type="ARBA" id="ARBA00009772"/>
    </source>
</evidence>
<dbReference type="PRINTS" id="PR00953">
    <property type="entry name" value="TYPE3IMRPROT"/>
</dbReference>
<feature type="transmembrane region" description="Helical" evidence="10">
    <location>
        <begin position="214"/>
        <end position="239"/>
    </location>
</feature>
<dbReference type="Pfam" id="PF01311">
    <property type="entry name" value="Bac_export_1"/>
    <property type="match status" value="1"/>
</dbReference>
<evidence type="ECO:0000256" key="9">
    <source>
        <dbReference type="NCBIfam" id="TIGR01400"/>
    </source>
</evidence>
<accession>A0A974SSA5</accession>
<evidence type="ECO:0000256" key="5">
    <source>
        <dbReference type="ARBA" id="ARBA00022692"/>
    </source>
</evidence>
<evidence type="ECO:0000256" key="4">
    <source>
        <dbReference type="ARBA" id="ARBA00022475"/>
    </source>
</evidence>
<feature type="transmembrane region" description="Helical" evidence="10">
    <location>
        <begin position="42"/>
        <end position="61"/>
    </location>
</feature>
<keyword evidence="8 10" id="KW-0975">Bacterial flagellum</keyword>
<evidence type="ECO:0000256" key="7">
    <source>
        <dbReference type="ARBA" id="ARBA00023136"/>
    </source>
</evidence>
<comment type="similarity">
    <text evidence="2 10">Belongs to the FliR/MopE/SpaR family.</text>
</comment>
<feature type="transmembrane region" description="Helical" evidence="10">
    <location>
        <begin position="148"/>
        <end position="170"/>
    </location>
</feature>
<comment type="subcellular location">
    <subcellularLocation>
        <location evidence="10">Cell membrane</location>
        <topology evidence="10">Multi-pass membrane protein</topology>
    </subcellularLocation>
    <subcellularLocation>
        <location evidence="10">Bacterial flagellum basal body</location>
    </subcellularLocation>
</comment>
<evidence type="ECO:0000256" key="6">
    <source>
        <dbReference type="ARBA" id="ARBA00022989"/>
    </source>
</evidence>
<evidence type="ECO:0000256" key="8">
    <source>
        <dbReference type="ARBA" id="ARBA00023143"/>
    </source>
</evidence>
<name>A0A974SSA5_9RHOO</name>
<proteinExistence type="inferred from homology"/>
<feature type="transmembrane region" description="Helical" evidence="10">
    <location>
        <begin position="176"/>
        <end position="202"/>
    </location>
</feature>
<keyword evidence="11" id="KW-0966">Cell projection</keyword>
<reference evidence="11" key="1">
    <citation type="submission" date="2020-11" db="EMBL/GenBank/DDBJ databases">
        <title>Azospira restricta DSM 18626 genome sequence.</title>
        <authorList>
            <person name="Moe W.M."/>
        </authorList>
    </citation>
    <scope>NUCLEOTIDE SEQUENCE</scope>
    <source>
        <strain evidence="11">DSM 18626</strain>
    </source>
</reference>
<evidence type="ECO:0000313" key="12">
    <source>
        <dbReference type="Proteomes" id="UP000663444"/>
    </source>
</evidence>
<feature type="transmembrane region" description="Helical" evidence="10">
    <location>
        <begin position="12"/>
        <end position="30"/>
    </location>
</feature>
<dbReference type="GO" id="GO:0005886">
    <property type="term" value="C:plasma membrane"/>
    <property type="evidence" value="ECO:0007669"/>
    <property type="project" value="UniProtKB-SubCell"/>
</dbReference>
<comment type="function">
    <text evidence="1 10">Role in flagellar biosynthesis.</text>
</comment>
<dbReference type="PANTHER" id="PTHR30065">
    <property type="entry name" value="FLAGELLAR BIOSYNTHETIC PROTEIN FLIR"/>
    <property type="match status" value="1"/>
</dbReference>
<dbReference type="GO" id="GO:0006605">
    <property type="term" value="P:protein targeting"/>
    <property type="evidence" value="ECO:0007669"/>
    <property type="project" value="UniProtKB-UniRule"/>
</dbReference>
<dbReference type="InterPro" id="IPR002010">
    <property type="entry name" value="T3SS_IM_R"/>
</dbReference>
<dbReference type="AlphaFoldDB" id="A0A974SSA5"/>
<organism evidence="11 12">
    <name type="scientific">Azospira restricta</name>
    <dbReference type="NCBI Taxonomy" id="404405"/>
    <lineage>
        <taxon>Bacteria</taxon>
        <taxon>Pseudomonadati</taxon>
        <taxon>Pseudomonadota</taxon>
        <taxon>Betaproteobacteria</taxon>
        <taxon>Rhodocyclales</taxon>
        <taxon>Rhodocyclaceae</taxon>
        <taxon>Azospira</taxon>
    </lineage>
</organism>
<dbReference type="PANTHER" id="PTHR30065:SF8">
    <property type="entry name" value="FLAGELLAR BIOSYNTHETIC PROTEIN FLIR"/>
    <property type="match status" value="1"/>
</dbReference>
<evidence type="ECO:0000256" key="10">
    <source>
        <dbReference type="RuleBase" id="RU362071"/>
    </source>
</evidence>
<evidence type="ECO:0000256" key="3">
    <source>
        <dbReference type="ARBA" id="ARBA00021717"/>
    </source>
</evidence>
<dbReference type="EMBL" id="CP064781">
    <property type="protein sequence ID" value="QRJ65462.1"/>
    <property type="molecule type" value="Genomic_DNA"/>
</dbReference>